<evidence type="ECO:0000313" key="2">
    <source>
        <dbReference type="EMBL" id="THV09187.1"/>
    </source>
</evidence>
<organism evidence="2 3">
    <name type="scientific">Nocardioides caeni</name>
    <dbReference type="NCBI Taxonomy" id="574700"/>
    <lineage>
        <taxon>Bacteria</taxon>
        <taxon>Bacillati</taxon>
        <taxon>Actinomycetota</taxon>
        <taxon>Actinomycetes</taxon>
        <taxon>Propionibacteriales</taxon>
        <taxon>Nocardioidaceae</taxon>
        <taxon>Nocardioides</taxon>
    </lineage>
</organism>
<name>A0A4S8N0B0_9ACTN</name>
<dbReference type="GO" id="GO:0016787">
    <property type="term" value="F:hydrolase activity"/>
    <property type="evidence" value="ECO:0007669"/>
    <property type="project" value="UniProtKB-KW"/>
</dbReference>
<dbReference type="SUPFAM" id="SSF53254">
    <property type="entry name" value="Phosphoglycerate mutase-like"/>
    <property type="match status" value="1"/>
</dbReference>
<dbReference type="OrthoDB" id="280692at2"/>
<dbReference type="Pfam" id="PF00300">
    <property type="entry name" value="His_Phos_1"/>
    <property type="match status" value="1"/>
</dbReference>
<dbReference type="PANTHER" id="PTHR20935:SF0">
    <property type="entry name" value="SERINE_THREONINE-PROTEIN PHOSPHATASE PGAM5, MITOCHONDRIAL"/>
    <property type="match status" value="1"/>
</dbReference>
<evidence type="ECO:0000313" key="3">
    <source>
        <dbReference type="Proteomes" id="UP000307087"/>
    </source>
</evidence>
<dbReference type="RefSeq" id="WP_136564154.1">
    <property type="nucleotide sequence ID" value="NZ_BAABLS010000006.1"/>
</dbReference>
<dbReference type="Proteomes" id="UP000307087">
    <property type="component" value="Unassembled WGS sequence"/>
</dbReference>
<protein>
    <submittedName>
        <fullName evidence="2">Phosphoglycerate mutase family protein</fullName>
    </submittedName>
</protein>
<gene>
    <name evidence="2" type="ORF">E9934_17305</name>
</gene>
<sequence length="224" mass="24081">MGVLLLVRHGQASFGADDYDVLSPTGWEQGRALGRWLADQGVARGTVVHGGMRRHRETWEAMAVGAGWEPAADIDRDWEEFDHAQVLLRHAELTGGVVDHSVDRLAFQHHFEISTGHWADAGPDAGYPEPYDAFLARARRALDAAAARPGPTTVVTSGGVIAALAALLVVPAETEAAAVGPVWSRFNTVIANSSVSRVIVGASGARLLTFNEHPHLPRDLVTYR</sequence>
<dbReference type="InterPro" id="IPR013078">
    <property type="entry name" value="His_Pase_superF_clade-1"/>
</dbReference>
<evidence type="ECO:0000256" key="1">
    <source>
        <dbReference type="ARBA" id="ARBA00022801"/>
    </source>
</evidence>
<keyword evidence="1" id="KW-0378">Hydrolase</keyword>
<comment type="caution">
    <text evidence="2">The sequence shown here is derived from an EMBL/GenBank/DDBJ whole genome shotgun (WGS) entry which is preliminary data.</text>
</comment>
<keyword evidence="3" id="KW-1185">Reference proteome</keyword>
<dbReference type="InterPro" id="IPR051021">
    <property type="entry name" value="Mito_Ser/Thr_phosphatase"/>
</dbReference>
<dbReference type="InterPro" id="IPR029033">
    <property type="entry name" value="His_PPase_superfam"/>
</dbReference>
<dbReference type="PANTHER" id="PTHR20935">
    <property type="entry name" value="PHOSPHOGLYCERATE MUTASE-RELATED"/>
    <property type="match status" value="1"/>
</dbReference>
<proteinExistence type="predicted"/>
<reference evidence="2 3" key="1">
    <citation type="journal article" date="2009" name="Int. J. Syst. Evol. Microbiol.">
        <title>Nocardioides caeni sp. nov., isolated from wastewater.</title>
        <authorList>
            <person name="Yoon J.H."/>
            <person name="Kang S.J."/>
            <person name="Park S."/>
            <person name="Kim W."/>
            <person name="Oh T.K."/>
        </authorList>
    </citation>
    <scope>NUCLEOTIDE SEQUENCE [LARGE SCALE GENOMIC DNA]</scope>
    <source>
        <strain evidence="2 3">DSM 23134</strain>
    </source>
</reference>
<dbReference type="Gene3D" id="3.40.50.1240">
    <property type="entry name" value="Phosphoglycerate mutase-like"/>
    <property type="match status" value="1"/>
</dbReference>
<dbReference type="AlphaFoldDB" id="A0A4S8N0B0"/>
<dbReference type="CDD" id="cd07067">
    <property type="entry name" value="HP_PGM_like"/>
    <property type="match status" value="1"/>
</dbReference>
<dbReference type="SMART" id="SM00855">
    <property type="entry name" value="PGAM"/>
    <property type="match status" value="1"/>
</dbReference>
<dbReference type="EMBL" id="STGW01000016">
    <property type="protein sequence ID" value="THV09187.1"/>
    <property type="molecule type" value="Genomic_DNA"/>
</dbReference>
<accession>A0A4S8N0B0</accession>